<reference evidence="7 8" key="1">
    <citation type="submission" date="2022-08" db="EMBL/GenBank/DDBJ databases">
        <title>Aerococcaceae sp. nov isolated from spoiled eye mask.</title>
        <authorList>
            <person name="Zhou G."/>
            <person name="Xie X.-B."/>
            <person name="Shi Q.-S."/>
            <person name="Wang Y.-S."/>
            <person name="Wen X."/>
            <person name="Peng H."/>
            <person name="Yang X.-J."/>
            <person name="Tao H.-B."/>
            <person name="Huang X.-M."/>
        </authorList>
    </citation>
    <scope>NUCLEOTIDE SEQUENCE [LARGE SCALE GENOMIC DNA]</scope>
    <source>
        <strain evidence="8">DM20194951</strain>
    </source>
</reference>
<feature type="transmembrane region" description="Helical" evidence="5">
    <location>
        <begin position="276"/>
        <end position="297"/>
    </location>
</feature>
<accession>A0ABY5P226</accession>
<keyword evidence="8" id="KW-1185">Reference proteome</keyword>
<dbReference type="EMBL" id="CP102453">
    <property type="protein sequence ID" value="UUX32753.1"/>
    <property type="molecule type" value="Genomic_DNA"/>
</dbReference>
<gene>
    <name evidence="7" type="ORF">NRE15_07425</name>
</gene>
<feature type="domain" description="ABC-2 type transporter transmembrane" evidence="6">
    <location>
        <begin position="24"/>
        <end position="343"/>
    </location>
</feature>
<evidence type="ECO:0000313" key="7">
    <source>
        <dbReference type="EMBL" id="UUX32753.1"/>
    </source>
</evidence>
<feature type="transmembrane region" description="Helical" evidence="5">
    <location>
        <begin position="199"/>
        <end position="218"/>
    </location>
</feature>
<evidence type="ECO:0000256" key="3">
    <source>
        <dbReference type="ARBA" id="ARBA00022989"/>
    </source>
</evidence>
<feature type="transmembrane region" description="Helical" evidence="5">
    <location>
        <begin position="304"/>
        <end position="325"/>
    </location>
</feature>
<dbReference type="Proteomes" id="UP001315967">
    <property type="component" value="Chromosome"/>
</dbReference>
<feature type="transmembrane region" description="Helical" evidence="5">
    <location>
        <begin position="367"/>
        <end position="388"/>
    </location>
</feature>
<feature type="transmembrane region" description="Helical" evidence="5">
    <location>
        <begin position="239"/>
        <end position="264"/>
    </location>
</feature>
<evidence type="ECO:0000256" key="1">
    <source>
        <dbReference type="ARBA" id="ARBA00004141"/>
    </source>
</evidence>
<keyword evidence="4 5" id="KW-0472">Membrane</keyword>
<sequence length="400" mass="45302">MQVFKLFYKLLRANQAAIISYFVLLMAITIPINRVYESELNTEFVVEESRIVIFNHDEGNVFSQHLVDYLDSHAELVDIEESREAIADAFFDEKIQYVLTIPEGFGDSLTFGTEYTIPLEKEVTNSQADEAFVDTMLTSYINNARVNAGNLATNPSDEQIAEYFSILDETLDTSIDIMQAEVDGDLARLSAFGGFYTHYASYIFITTFITTFGYAIIAMRNPEIVKRDRMGRLSEGNRLFQSILGSLSFALLYWFFLMLVAYFMYGPNTLFSRQGLLILLSSFLSCFGIQAMSYFIVTISPNKGIINFMSTFIGLFVAFASGLFVPRQFVSPIMQQIAMLASPFWQVRADEIILSNPALSNGGAQDLLTFFGIQILLIAAYYALSFMVQSYRRRQNIYLA</sequence>
<dbReference type="Gene3D" id="3.40.1710.10">
    <property type="entry name" value="abc type-2 transporter like domain"/>
    <property type="match status" value="1"/>
</dbReference>
<proteinExistence type="predicted"/>
<protein>
    <submittedName>
        <fullName evidence="7">ABC transporter permease</fullName>
    </submittedName>
</protein>
<evidence type="ECO:0000256" key="4">
    <source>
        <dbReference type="ARBA" id="ARBA00023136"/>
    </source>
</evidence>
<dbReference type="Pfam" id="PF12698">
    <property type="entry name" value="ABC2_membrane_3"/>
    <property type="match status" value="1"/>
</dbReference>
<evidence type="ECO:0000256" key="2">
    <source>
        <dbReference type="ARBA" id="ARBA00022692"/>
    </source>
</evidence>
<evidence type="ECO:0000259" key="6">
    <source>
        <dbReference type="Pfam" id="PF12698"/>
    </source>
</evidence>
<dbReference type="InterPro" id="IPR013525">
    <property type="entry name" value="ABC2_TM"/>
</dbReference>
<keyword evidence="3 5" id="KW-1133">Transmembrane helix</keyword>
<keyword evidence="2 5" id="KW-0812">Transmembrane</keyword>
<evidence type="ECO:0000313" key="8">
    <source>
        <dbReference type="Proteomes" id="UP001315967"/>
    </source>
</evidence>
<dbReference type="RefSeq" id="WP_313792252.1">
    <property type="nucleotide sequence ID" value="NZ_CP102453.1"/>
</dbReference>
<organism evidence="7 8">
    <name type="scientific">Fundicoccus culcitae</name>
    <dbReference type="NCBI Taxonomy" id="2969821"/>
    <lineage>
        <taxon>Bacteria</taxon>
        <taxon>Bacillati</taxon>
        <taxon>Bacillota</taxon>
        <taxon>Bacilli</taxon>
        <taxon>Lactobacillales</taxon>
        <taxon>Aerococcaceae</taxon>
        <taxon>Fundicoccus</taxon>
    </lineage>
</organism>
<comment type="subcellular location">
    <subcellularLocation>
        <location evidence="1">Membrane</location>
        <topology evidence="1">Multi-pass membrane protein</topology>
    </subcellularLocation>
</comment>
<name>A0ABY5P226_9LACT</name>
<evidence type="ECO:0000256" key="5">
    <source>
        <dbReference type="SAM" id="Phobius"/>
    </source>
</evidence>